<sequence>MSISLPLSQSLSLYLISLIFPFFYFFPARRTGQGYGPFILCSKLHFSSQGVSSFDGDFYFSSLSRSSPLGASFHVIRRNAKSISNLGAGFVGSNAIDAIYFHL</sequence>
<evidence type="ECO:0000313" key="2">
    <source>
        <dbReference type="EMBL" id="KZF21517.1"/>
    </source>
</evidence>
<gene>
    <name evidence="2" type="ORF">L228DRAFT_155037</name>
</gene>
<dbReference type="EMBL" id="KV407460">
    <property type="protein sequence ID" value="KZF21517.1"/>
    <property type="molecule type" value="Genomic_DNA"/>
</dbReference>
<dbReference type="InParanoid" id="A0A165FXX0"/>
<reference evidence="2 3" key="1">
    <citation type="journal article" date="2016" name="Fungal Biol.">
        <title>The genome of Xylona heveae provides a window into fungal endophytism.</title>
        <authorList>
            <person name="Gazis R."/>
            <person name="Kuo A."/>
            <person name="Riley R."/>
            <person name="LaButti K."/>
            <person name="Lipzen A."/>
            <person name="Lin J."/>
            <person name="Amirebrahimi M."/>
            <person name="Hesse C.N."/>
            <person name="Spatafora J.W."/>
            <person name="Henrissat B."/>
            <person name="Hainaut M."/>
            <person name="Grigoriev I.V."/>
            <person name="Hibbett D.S."/>
        </authorList>
    </citation>
    <scope>NUCLEOTIDE SEQUENCE [LARGE SCALE GENOMIC DNA]</scope>
    <source>
        <strain evidence="2 3">TC161</strain>
    </source>
</reference>
<feature type="transmembrane region" description="Helical" evidence="1">
    <location>
        <begin position="6"/>
        <end position="26"/>
    </location>
</feature>
<keyword evidence="3" id="KW-1185">Reference proteome</keyword>
<accession>A0A165FXX0</accession>
<dbReference type="AlphaFoldDB" id="A0A165FXX0"/>
<evidence type="ECO:0000256" key="1">
    <source>
        <dbReference type="SAM" id="Phobius"/>
    </source>
</evidence>
<name>A0A165FXX0_XYLHT</name>
<dbReference type="Proteomes" id="UP000076632">
    <property type="component" value="Unassembled WGS sequence"/>
</dbReference>
<dbReference type="RefSeq" id="XP_018187072.1">
    <property type="nucleotide sequence ID" value="XM_018329326.1"/>
</dbReference>
<protein>
    <submittedName>
        <fullName evidence="2">Uncharacterized protein</fullName>
    </submittedName>
</protein>
<keyword evidence="1" id="KW-0472">Membrane</keyword>
<dbReference type="GeneID" id="28894463"/>
<proteinExistence type="predicted"/>
<keyword evidence="1" id="KW-1133">Transmembrane helix</keyword>
<keyword evidence="1" id="KW-0812">Transmembrane</keyword>
<organism evidence="2 3">
    <name type="scientific">Xylona heveae (strain CBS 132557 / TC161)</name>
    <dbReference type="NCBI Taxonomy" id="1328760"/>
    <lineage>
        <taxon>Eukaryota</taxon>
        <taxon>Fungi</taxon>
        <taxon>Dikarya</taxon>
        <taxon>Ascomycota</taxon>
        <taxon>Pezizomycotina</taxon>
        <taxon>Xylonomycetes</taxon>
        <taxon>Xylonales</taxon>
        <taxon>Xylonaceae</taxon>
        <taxon>Xylona</taxon>
    </lineage>
</organism>
<evidence type="ECO:0000313" key="3">
    <source>
        <dbReference type="Proteomes" id="UP000076632"/>
    </source>
</evidence>